<accession>A0ABS7P6Q0</accession>
<dbReference type="EMBL" id="JABUBU010000017">
    <property type="protein sequence ID" value="MBY6368020.1"/>
    <property type="molecule type" value="Genomic_DNA"/>
</dbReference>
<evidence type="ECO:0000313" key="2">
    <source>
        <dbReference type="EMBL" id="MBY6368020.1"/>
    </source>
</evidence>
<comment type="caution">
    <text evidence="2">The sequence shown here is derived from an EMBL/GenBank/DDBJ whole genome shotgun (WGS) entry which is preliminary data.</text>
</comment>
<evidence type="ECO:0000256" key="1">
    <source>
        <dbReference type="SAM" id="MobiDB-lite"/>
    </source>
</evidence>
<dbReference type="Proteomes" id="UP000825228">
    <property type="component" value="Unassembled WGS sequence"/>
</dbReference>
<protein>
    <submittedName>
        <fullName evidence="2">Uncharacterized protein</fullName>
    </submittedName>
</protein>
<sequence length="191" mass="20470">MVAVSLTNEWTSTHASYLEWLSIDRATKAGRYQLVNGNQASNPHTPEPLEADCHEFLETIAVLLATLGAPILEPILDPVSVETTATAETIDTRNEVGGLLYLQNAGCQGRGRLTAEGLLVLKGSRGRGTVTGSASAAQIRRREARQVPPNRGNHAPESGAKDPLFEQRPHNPASKVTTTSSTTFMAPNICE</sequence>
<reference evidence="2 3" key="1">
    <citation type="submission" date="2020-06" db="EMBL/GenBank/DDBJ databases">
        <title>Taxonomy, biology and ecology of Rhodococcus bacteria occurring in California pistachio and other woody hosts as revealed by genome sequence analyses.</title>
        <authorList>
            <person name="Gai Y."/>
            <person name="Riely B."/>
        </authorList>
    </citation>
    <scope>NUCLEOTIDE SEQUENCE [LARGE SCALE GENOMIC DNA]</scope>
    <source>
        <strain evidence="2 3">BP-281</strain>
    </source>
</reference>
<feature type="compositionally biased region" description="Basic and acidic residues" evidence="1">
    <location>
        <begin position="159"/>
        <end position="169"/>
    </location>
</feature>
<proteinExistence type="predicted"/>
<organism evidence="2 3">
    <name type="scientific">Rhodococcoides corynebacterioides</name>
    <dbReference type="NCBI Taxonomy" id="53972"/>
    <lineage>
        <taxon>Bacteria</taxon>
        <taxon>Bacillati</taxon>
        <taxon>Actinomycetota</taxon>
        <taxon>Actinomycetes</taxon>
        <taxon>Mycobacteriales</taxon>
        <taxon>Nocardiaceae</taxon>
        <taxon>Rhodococcoides</taxon>
    </lineage>
</organism>
<name>A0ABS7P6Q0_9NOCA</name>
<keyword evidence="3" id="KW-1185">Reference proteome</keyword>
<feature type="compositionally biased region" description="Polar residues" evidence="1">
    <location>
        <begin position="174"/>
        <end position="185"/>
    </location>
</feature>
<feature type="region of interest" description="Disordered" evidence="1">
    <location>
        <begin position="127"/>
        <end position="191"/>
    </location>
</feature>
<gene>
    <name evidence="2" type="ORF">HQ603_14795</name>
</gene>
<dbReference type="RefSeq" id="WP_222685379.1">
    <property type="nucleotide sequence ID" value="NZ_JABUBT010000009.1"/>
</dbReference>
<evidence type="ECO:0000313" key="3">
    <source>
        <dbReference type="Proteomes" id="UP000825228"/>
    </source>
</evidence>